<sequence length="259" mass="28647">MVHQDSFEMVAGCRIRVMRGGKGEPLLFLHGSAGASKWLPFMEMLSEKYDVIVPEHPGFGASDTPEWLDNVGDLAFFYLDLIDHYGLDNVHLVGTSIGGWIAAELATRSCEKIKSLTLVAPAGISVSGVRKGDMFMWSPEELAQNLFHNQAIAAAMPPPASEEEVLVLLKNRLMTAKLGWSPRLHNPHLRKWLHRIDVPTLILWGDDDKLIPAAYGSAYRDLIPTSSLEVIPECGHLPHVEKAQEFTSKVVNFLEGAAR</sequence>
<feature type="domain" description="AB hydrolase-1" evidence="1">
    <location>
        <begin position="26"/>
        <end position="246"/>
    </location>
</feature>
<dbReference type="AlphaFoldDB" id="A0A1W6ZZ92"/>
<dbReference type="InterPro" id="IPR050266">
    <property type="entry name" value="AB_hydrolase_sf"/>
</dbReference>
<proteinExistence type="predicted"/>
<dbReference type="PRINTS" id="PR00111">
    <property type="entry name" value="ABHYDROLASE"/>
</dbReference>
<protein>
    <submittedName>
        <fullName evidence="2">Alpha/beta hydrolase</fullName>
    </submittedName>
</protein>
<dbReference type="KEGG" id="psin:CAK95_28775"/>
<dbReference type="PANTHER" id="PTHR43798">
    <property type="entry name" value="MONOACYLGLYCEROL LIPASE"/>
    <property type="match status" value="1"/>
</dbReference>
<dbReference type="SUPFAM" id="SSF53474">
    <property type="entry name" value="alpha/beta-Hydrolases"/>
    <property type="match status" value="1"/>
</dbReference>
<evidence type="ECO:0000313" key="3">
    <source>
        <dbReference type="Proteomes" id="UP000194137"/>
    </source>
</evidence>
<dbReference type="InterPro" id="IPR029058">
    <property type="entry name" value="AB_hydrolase_fold"/>
</dbReference>
<name>A0A1W6ZZ92_9HYPH</name>
<evidence type="ECO:0000259" key="1">
    <source>
        <dbReference type="Pfam" id="PF12697"/>
    </source>
</evidence>
<reference evidence="2 3" key="1">
    <citation type="submission" date="2017-05" db="EMBL/GenBank/DDBJ databases">
        <title>Full genome sequence of Pseudorhodoplanes sinuspersici.</title>
        <authorList>
            <person name="Dastgheib S.M.M."/>
            <person name="Shavandi M."/>
            <person name="Tirandaz H."/>
        </authorList>
    </citation>
    <scope>NUCLEOTIDE SEQUENCE [LARGE SCALE GENOMIC DNA]</scope>
    <source>
        <strain evidence="2 3">RIPI110</strain>
    </source>
</reference>
<dbReference type="GO" id="GO:0016787">
    <property type="term" value="F:hydrolase activity"/>
    <property type="evidence" value="ECO:0007669"/>
    <property type="project" value="UniProtKB-KW"/>
</dbReference>
<dbReference type="InterPro" id="IPR000073">
    <property type="entry name" value="AB_hydrolase_1"/>
</dbReference>
<dbReference type="Gene3D" id="3.40.50.1820">
    <property type="entry name" value="alpha/beta hydrolase"/>
    <property type="match status" value="1"/>
</dbReference>
<organism evidence="2 3">
    <name type="scientific">Pseudorhodoplanes sinuspersici</name>
    <dbReference type="NCBI Taxonomy" id="1235591"/>
    <lineage>
        <taxon>Bacteria</taxon>
        <taxon>Pseudomonadati</taxon>
        <taxon>Pseudomonadota</taxon>
        <taxon>Alphaproteobacteria</taxon>
        <taxon>Hyphomicrobiales</taxon>
        <taxon>Pseudorhodoplanes</taxon>
    </lineage>
</organism>
<dbReference type="PANTHER" id="PTHR43798:SF33">
    <property type="entry name" value="HYDROLASE, PUTATIVE (AFU_ORTHOLOGUE AFUA_2G14860)-RELATED"/>
    <property type="match status" value="1"/>
</dbReference>
<dbReference type="Pfam" id="PF12697">
    <property type="entry name" value="Abhydrolase_6"/>
    <property type="match status" value="1"/>
</dbReference>
<dbReference type="OrthoDB" id="9799612at2"/>
<accession>A0A1W6ZZ92</accession>
<dbReference type="Proteomes" id="UP000194137">
    <property type="component" value="Chromosome"/>
</dbReference>
<keyword evidence="3" id="KW-1185">Reference proteome</keyword>
<evidence type="ECO:0000313" key="2">
    <source>
        <dbReference type="EMBL" id="ARQ02650.1"/>
    </source>
</evidence>
<dbReference type="EMBL" id="CP021112">
    <property type="protein sequence ID" value="ARQ02650.1"/>
    <property type="molecule type" value="Genomic_DNA"/>
</dbReference>
<dbReference type="STRING" id="1235591.CAK95_28775"/>
<gene>
    <name evidence="2" type="ORF">CAK95_28775</name>
</gene>
<keyword evidence="2" id="KW-0378">Hydrolase</keyword>
<dbReference type="GO" id="GO:0016020">
    <property type="term" value="C:membrane"/>
    <property type="evidence" value="ECO:0007669"/>
    <property type="project" value="TreeGrafter"/>
</dbReference>